<name>A0ABR2Y9J6_9PEZI</name>
<comment type="caution">
    <text evidence="1">The sequence shown here is derived from an EMBL/GenBank/DDBJ whole genome shotgun (WGS) entry which is preliminary data.</text>
</comment>
<gene>
    <name evidence="1" type="ORF">SCAR479_00317</name>
</gene>
<reference evidence="1 2" key="1">
    <citation type="submission" date="2024-02" db="EMBL/GenBank/DDBJ databases">
        <title>First draft genome assembly of two strains of Seiridium cardinale.</title>
        <authorList>
            <person name="Emiliani G."/>
            <person name="Scali E."/>
        </authorList>
    </citation>
    <scope>NUCLEOTIDE SEQUENCE [LARGE SCALE GENOMIC DNA]</scope>
    <source>
        <strain evidence="1 2">BM-138-000479</strain>
    </source>
</reference>
<accession>A0ABR2Y9J6</accession>
<protein>
    <submittedName>
        <fullName evidence="1">Uncharacterized protein</fullName>
    </submittedName>
</protein>
<sequence length="68" mass="8160">MSSTGTWVYIDRYRLKSESLEGYLVEQFPNVTITIQQRENDEYAVQLPQALSQAQRDRIEQLRTPRRW</sequence>
<dbReference type="EMBL" id="JARVKM010000001">
    <property type="protein sequence ID" value="KAK9783758.1"/>
    <property type="molecule type" value="Genomic_DNA"/>
</dbReference>
<dbReference type="Proteomes" id="UP001465668">
    <property type="component" value="Unassembled WGS sequence"/>
</dbReference>
<evidence type="ECO:0000313" key="2">
    <source>
        <dbReference type="Proteomes" id="UP001465668"/>
    </source>
</evidence>
<keyword evidence="2" id="KW-1185">Reference proteome</keyword>
<organism evidence="1 2">
    <name type="scientific">Seiridium cardinale</name>
    <dbReference type="NCBI Taxonomy" id="138064"/>
    <lineage>
        <taxon>Eukaryota</taxon>
        <taxon>Fungi</taxon>
        <taxon>Dikarya</taxon>
        <taxon>Ascomycota</taxon>
        <taxon>Pezizomycotina</taxon>
        <taxon>Sordariomycetes</taxon>
        <taxon>Xylariomycetidae</taxon>
        <taxon>Amphisphaeriales</taxon>
        <taxon>Sporocadaceae</taxon>
        <taxon>Seiridium</taxon>
    </lineage>
</organism>
<proteinExistence type="predicted"/>
<evidence type="ECO:0000313" key="1">
    <source>
        <dbReference type="EMBL" id="KAK9783758.1"/>
    </source>
</evidence>